<dbReference type="WBParaSite" id="TMUE_3000010963.1">
    <property type="protein sequence ID" value="TMUE_3000010963.1"/>
    <property type="gene ID" value="WBGene00285078"/>
</dbReference>
<dbReference type="InterPro" id="IPR045028">
    <property type="entry name" value="DinG/Rad3-like"/>
</dbReference>
<evidence type="ECO:0000313" key="21">
    <source>
        <dbReference type="WBParaSite" id="TMUE_3000010963.1"/>
    </source>
</evidence>
<keyword evidence="14" id="KW-0413">Isomerase</keyword>
<dbReference type="GO" id="GO:0006289">
    <property type="term" value="P:nucleotide-excision repair"/>
    <property type="evidence" value="ECO:0007669"/>
    <property type="project" value="TreeGrafter"/>
</dbReference>
<dbReference type="InterPro" id="IPR013020">
    <property type="entry name" value="Rad3/Chl1-like"/>
</dbReference>
<dbReference type="GO" id="GO:1990918">
    <property type="term" value="P:double-strand break repair involved in meiotic recombination"/>
    <property type="evidence" value="ECO:0007669"/>
    <property type="project" value="TreeGrafter"/>
</dbReference>
<comment type="subcellular location">
    <subcellularLocation>
        <location evidence="2">Nucleus</location>
    </subcellularLocation>
</comment>
<keyword evidence="4" id="KW-0004">4Fe-4S</keyword>
<evidence type="ECO:0000256" key="4">
    <source>
        <dbReference type="ARBA" id="ARBA00022485"/>
    </source>
</evidence>
<dbReference type="PANTHER" id="PTHR11472">
    <property type="entry name" value="DNA REPAIR DEAD HELICASE RAD3/XP-D SUBFAMILY MEMBER"/>
    <property type="match status" value="1"/>
</dbReference>
<comment type="cofactor">
    <cofactor evidence="1">
        <name>[4Fe-4S] cluster</name>
        <dbReference type="ChEBI" id="CHEBI:49883"/>
    </cofactor>
</comment>
<evidence type="ECO:0000256" key="13">
    <source>
        <dbReference type="ARBA" id="ARBA00023204"/>
    </source>
</evidence>
<dbReference type="Gene3D" id="3.40.50.300">
    <property type="entry name" value="P-loop containing nucleotide triphosphate hydrolases"/>
    <property type="match status" value="2"/>
</dbReference>
<dbReference type="GO" id="GO:0051539">
    <property type="term" value="F:4 iron, 4 sulfur cluster binding"/>
    <property type="evidence" value="ECO:0007669"/>
    <property type="project" value="UniProtKB-KW"/>
</dbReference>
<evidence type="ECO:0000256" key="6">
    <source>
        <dbReference type="ARBA" id="ARBA00022741"/>
    </source>
</evidence>
<dbReference type="Proteomes" id="UP000046395">
    <property type="component" value="Unassembled WGS sequence"/>
</dbReference>
<keyword evidence="20" id="KW-1185">Reference proteome</keyword>
<keyword evidence="9" id="KW-0347">Helicase</keyword>
<evidence type="ECO:0000256" key="16">
    <source>
        <dbReference type="ARBA" id="ARBA00044969"/>
    </source>
</evidence>
<dbReference type="InterPro" id="IPR027417">
    <property type="entry name" value="P-loop_NTPase"/>
</dbReference>
<evidence type="ECO:0000256" key="3">
    <source>
        <dbReference type="ARBA" id="ARBA00008792"/>
    </source>
</evidence>
<keyword evidence="7" id="KW-0227">DNA damage</keyword>
<evidence type="ECO:0000256" key="11">
    <source>
        <dbReference type="ARBA" id="ARBA00023004"/>
    </source>
</evidence>
<name>A0A5S6QV11_TRIMR</name>
<dbReference type="GO" id="GO:0046872">
    <property type="term" value="F:metal ion binding"/>
    <property type="evidence" value="ECO:0007669"/>
    <property type="project" value="UniProtKB-KW"/>
</dbReference>
<keyword evidence="13" id="KW-0234">DNA repair</keyword>
<organism evidence="20 21">
    <name type="scientific">Trichuris muris</name>
    <name type="common">Mouse whipworm</name>
    <dbReference type="NCBI Taxonomy" id="70415"/>
    <lineage>
        <taxon>Eukaryota</taxon>
        <taxon>Metazoa</taxon>
        <taxon>Ecdysozoa</taxon>
        <taxon>Nematoda</taxon>
        <taxon>Enoplea</taxon>
        <taxon>Dorylaimia</taxon>
        <taxon>Trichinellida</taxon>
        <taxon>Trichuridae</taxon>
        <taxon>Trichuris</taxon>
    </lineage>
</organism>
<evidence type="ECO:0000256" key="2">
    <source>
        <dbReference type="ARBA" id="ARBA00004123"/>
    </source>
</evidence>
<dbReference type="CDD" id="cd18788">
    <property type="entry name" value="SF2_C_XPD"/>
    <property type="match status" value="1"/>
</dbReference>
<dbReference type="GO" id="GO:0005524">
    <property type="term" value="F:ATP binding"/>
    <property type="evidence" value="ECO:0007669"/>
    <property type="project" value="UniProtKB-KW"/>
</dbReference>
<evidence type="ECO:0000313" key="20">
    <source>
        <dbReference type="Proteomes" id="UP000046395"/>
    </source>
</evidence>
<dbReference type="STRING" id="70415.A0A5S6QV11"/>
<dbReference type="GO" id="GO:0003677">
    <property type="term" value="F:DNA binding"/>
    <property type="evidence" value="ECO:0007669"/>
    <property type="project" value="InterPro"/>
</dbReference>
<keyword evidence="6" id="KW-0547">Nucleotide-binding</keyword>
<dbReference type="FunFam" id="3.40.50.300:FF:000731">
    <property type="entry name" value="Fanconi anemia group J protein homolog"/>
    <property type="match status" value="1"/>
</dbReference>
<evidence type="ECO:0000256" key="15">
    <source>
        <dbReference type="ARBA" id="ARBA00023242"/>
    </source>
</evidence>
<dbReference type="SUPFAM" id="SSF52540">
    <property type="entry name" value="P-loop containing nucleoside triphosphate hydrolases"/>
    <property type="match status" value="1"/>
</dbReference>
<evidence type="ECO:0000256" key="5">
    <source>
        <dbReference type="ARBA" id="ARBA00022723"/>
    </source>
</evidence>
<keyword evidence="5" id="KW-0479">Metal-binding</keyword>
<dbReference type="InterPro" id="IPR006554">
    <property type="entry name" value="Helicase-like_DEXD_c2"/>
</dbReference>
<dbReference type="AlphaFoldDB" id="A0A5S6QV11"/>
<evidence type="ECO:0000256" key="17">
    <source>
        <dbReference type="ARBA" id="ARBA00048954"/>
    </source>
</evidence>
<dbReference type="PANTHER" id="PTHR11472:SF47">
    <property type="entry name" value="FANCONI ANEMIA GROUP J PROTEIN"/>
    <property type="match status" value="1"/>
</dbReference>
<evidence type="ECO:0000256" key="14">
    <source>
        <dbReference type="ARBA" id="ARBA00023235"/>
    </source>
</evidence>
<dbReference type="InterPro" id="IPR010614">
    <property type="entry name" value="RAD3-like_helicase_DEAD"/>
</dbReference>
<evidence type="ECO:0000259" key="19">
    <source>
        <dbReference type="PROSITE" id="PS51193"/>
    </source>
</evidence>
<dbReference type="SMART" id="SM00488">
    <property type="entry name" value="DEXDc2"/>
    <property type="match status" value="1"/>
</dbReference>
<keyword evidence="15" id="KW-0539">Nucleus</keyword>
<evidence type="ECO:0000256" key="10">
    <source>
        <dbReference type="ARBA" id="ARBA00022840"/>
    </source>
</evidence>
<evidence type="ECO:0000256" key="18">
    <source>
        <dbReference type="ARBA" id="ARBA00082714"/>
    </source>
</evidence>
<dbReference type="GO" id="GO:0043139">
    <property type="term" value="F:5'-3' DNA helicase activity"/>
    <property type="evidence" value="ECO:0007669"/>
    <property type="project" value="UniProtKB-EC"/>
</dbReference>
<dbReference type="PROSITE" id="PS00690">
    <property type="entry name" value="DEAH_ATP_HELICASE"/>
    <property type="match status" value="1"/>
</dbReference>
<sequence>MDLICKYNSQTPTFVEMPKSVCVVQGLKVTMPFQPYPAQLAMMNRILQALNRRANCLIESPTGSGKSLALLCAALAWQRSCEGRSPEEPKHRSLLDCDTFEDPYDEFNLEDFASPPSKKMEFVDTSFSKEMGTQDSVPVYEIEHYSVPRIYFCSRTHRQIAQLIRELRRSCYTDISMTVLASREYTCIHPHVSRLSDKNSECRKLVDGVENEYCSYYRNVKRGENERGRFLDRFYSCLHKKSFSGRVSSAEDLVWDIEDLTNVGHSCGLCPYFLCTDVLYRDAKVIFCPYNYLLDPLIRKSMNISLKGSVIVFDEAHNIEDVCRESISYSLVKEELLAVVAHLQLIAEQSSPELGDAAMVCILHFERLVEWMEKNAIDEEMTLQEPGYYTTVWRGTDVYVMLKAMGLEQSALHCLKNALDVFTGEKSSREDERKYKGEFVQAEMRILVPLEKLVYALIYLYRDKEDVLTSSSSDTYSYCLCLEKRAGTQHARFRGPLAEQSSKSTFKGTHFMESIHFWCMNPALAFKDVSRRARSIILASGTLCPMYTYAAELGVPFPIQLEAMHVLPPERMYVAAVGLGPNGKALRATYQEVDSFGFQDELARALLAICKVVPDGVLCFLPSYRLLEKLVKRWKDTGSLWEQITEQKLVLMEPRKGNELEGVLNKFHKAIAAPSAGNSQCTGALLLAVYRGKVAEGIDFADRQARAVVTVGIPYPNVKDLRIALKRQYNDSRLNDSRKIGKASFISGSQWFEVQAYRALNQALGRCLRHRNDWGALIMLDARSCQQQFRSGLSKWIRSNLRHCSDFNEMENYLSSFVERLQEK</sequence>
<evidence type="ECO:0000256" key="12">
    <source>
        <dbReference type="ARBA" id="ARBA00023014"/>
    </source>
</evidence>
<dbReference type="Pfam" id="PF13307">
    <property type="entry name" value="Helicase_C_2"/>
    <property type="match status" value="1"/>
</dbReference>
<dbReference type="GO" id="GO:0005634">
    <property type="term" value="C:nucleus"/>
    <property type="evidence" value="ECO:0007669"/>
    <property type="project" value="UniProtKB-SubCell"/>
</dbReference>
<reference evidence="21" key="1">
    <citation type="submission" date="2019-12" db="UniProtKB">
        <authorList>
            <consortium name="WormBaseParasite"/>
        </authorList>
    </citation>
    <scope>IDENTIFICATION</scope>
</reference>
<dbReference type="GO" id="GO:0016818">
    <property type="term" value="F:hydrolase activity, acting on acid anhydrides, in phosphorus-containing anhydrides"/>
    <property type="evidence" value="ECO:0007669"/>
    <property type="project" value="InterPro"/>
</dbReference>
<evidence type="ECO:0000256" key="7">
    <source>
        <dbReference type="ARBA" id="ARBA00022763"/>
    </source>
</evidence>
<evidence type="ECO:0000256" key="1">
    <source>
        <dbReference type="ARBA" id="ARBA00001966"/>
    </source>
</evidence>
<proteinExistence type="inferred from homology"/>
<feature type="domain" description="Helicase ATP-binding" evidence="19">
    <location>
        <begin position="25"/>
        <end position="364"/>
    </location>
</feature>
<dbReference type="SMART" id="SM00491">
    <property type="entry name" value="HELICc2"/>
    <property type="match status" value="1"/>
</dbReference>
<dbReference type="InterPro" id="IPR002464">
    <property type="entry name" value="DNA/RNA_helicase_DEAH_CS"/>
</dbReference>
<dbReference type="PROSITE" id="PS51193">
    <property type="entry name" value="HELICASE_ATP_BIND_2"/>
    <property type="match status" value="1"/>
</dbReference>
<dbReference type="EC" id="5.6.2.3" evidence="16"/>
<dbReference type="Pfam" id="PF06733">
    <property type="entry name" value="DEAD_2"/>
    <property type="match status" value="1"/>
</dbReference>
<keyword evidence="8" id="KW-0378">Hydrolase</keyword>
<keyword evidence="11" id="KW-0408">Iron</keyword>
<accession>A0A5S6QV11</accession>
<comment type="similarity">
    <text evidence="3">Belongs to the DEAD box helicase family. DEAH subfamily.</text>
</comment>
<dbReference type="InterPro" id="IPR006555">
    <property type="entry name" value="ATP-dep_Helicase_C"/>
</dbReference>
<dbReference type="NCBIfam" id="TIGR00604">
    <property type="entry name" value="rad3"/>
    <property type="match status" value="1"/>
</dbReference>
<keyword evidence="12" id="KW-0411">Iron-sulfur</keyword>
<protein>
    <recommendedName>
        <fullName evidence="16">DNA 5'-3' helicase</fullName>
        <ecNumber evidence="16">5.6.2.3</ecNumber>
    </recommendedName>
    <alternativeName>
        <fullName evidence="18">DNA 5'-3' helicase FANCJ</fullName>
    </alternativeName>
</protein>
<keyword evidence="10" id="KW-0067">ATP-binding</keyword>
<dbReference type="InterPro" id="IPR014013">
    <property type="entry name" value="Helic_SF1/SF2_ATP-bd_DinG/Rad3"/>
</dbReference>
<evidence type="ECO:0000256" key="9">
    <source>
        <dbReference type="ARBA" id="ARBA00022806"/>
    </source>
</evidence>
<comment type="catalytic activity">
    <reaction evidence="17">
        <text>ATP + H2O = ADP + phosphate + H(+)</text>
        <dbReference type="Rhea" id="RHEA:13065"/>
        <dbReference type="ChEBI" id="CHEBI:15377"/>
        <dbReference type="ChEBI" id="CHEBI:15378"/>
        <dbReference type="ChEBI" id="CHEBI:30616"/>
        <dbReference type="ChEBI" id="CHEBI:43474"/>
        <dbReference type="ChEBI" id="CHEBI:456216"/>
        <dbReference type="EC" id="5.6.2.3"/>
    </reaction>
</comment>
<evidence type="ECO:0000256" key="8">
    <source>
        <dbReference type="ARBA" id="ARBA00022801"/>
    </source>
</evidence>